<dbReference type="RefSeq" id="WP_354550417.1">
    <property type="nucleotide sequence ID" value="NZ_JBEPSM010000001.1"/>
</dbReference>
<keyword evidence="12" id="KW-1185">Reference proteome</keyword>
<comment type="similarity">
    <text evidence="7">Belongs to the MurCDEF family.</text>
</comment>
<comment type="catalytic activity">
    <reaction evidence="7 8">
        <text>UDP-N-acetyl-alpha-D-muramoyl-L-alanine + D-glutamate + ATP = UDP-N-acetyl-alpha-D-muramoyl-L-alanyl-D-glutamate + ADP + phosphate + H(+)</text>
        <dbReference type="Rhea" id="RHEA:16429"/>
        <dbReference type="ChEBI" id="CHEBI:15378"/>
        <dbReference type="ChEBI" id="CHEBI:29986"/>
        <dbReference type="ChEBI" id="CHEBI:30616"/>
        <dbReference type="ChEBI" id="CHEBI:43474"/>
        <dbReference type="ChEBI" id="CHEBI:83898"/>
        <dbReference type="ChEBI" id="CHEBI:83900"/>
        <dbReference type="ChEBI" id="CHEBI:456216"/>
        <dbReference type="EC" id="6.3.2.9"/>
    </reaction>
</comment>
<evidence type="ECO:0000259" key="9">
    <source>
        <dbReference type="Pfam" id="PF02875"/>
    </source>
</evidence>
<dbReference type="Gene3D" id="3.40.1190.10">
    <property type="entry name" value="Mur-like, catalytic domain"/>
    <property type="match status" value="1"/>
</dbReference>
<dbReference type="SUPFAM" id="SSF51984">
    <property type="entry name" value="MurCD N-terminal domain"/>
    <property type="match status" value="1"/>
</dbReference>
<keyword evidence="7 8" id="KW-0132">Cell division</keyword>
<keyword evidence="7 8" id="KW-0133">Cell shape</keyword>
<evidence type="ECO:0000256" key="8">
    <source>
        <dbReference type="RuleBase" id="RU003664"/>
    </source>
</evidence>
<comment type="subcellular location">
    <subcellularLocation>
        <location evidence="1 7 8">Cytoplasm</location>
    </subcellularLocation>
</comment>
<dbReference type="PANTHER" id="PTHR43692:SF1">
    <property type="entry name" value="UDP-N-ACETYLMURAMOYLALANINE--D-GLUTAMATE LIGASE"/>
    <property type="match status" value="1"/>
</dbReference>
<dbReference type="InterPro" id="IPR004101">
    <property type="entry name" value="Mur_ligase_C"/>
</dbReference>
<evidence type="ECO:0000256" key="7">
    <source>
        <dbReference type="HAMAP-Rule" id="MF_00639"/>
    </source>
</evidence>
<sequence>MTPITSLAGKSVAVFGLGGSGLATAEALVAGGAKVVAWDDNADSVAKAAAAGIPTADLRPIDFAGFEALVLSPGVPLTHPKPHWTVELAQAAGIAIIGDIELFCRERRAIAPGSPFIAITGTNGKSTTTALIAHMFRTDGWDVQLGGNIGTAILSLAPPARDRIHIVECSSFQIDLAPTIDPTVGVLLNLTEDHLDRHDTMERYAAIKARLVRGAGTAVVGVDDEWCSAIASDLDKRGTPVERISVHRPVANGFFADKGRIFEAEDDAIREIADLAGIGALRGVHNAQNAAAAIAAARAIGMSDLSILEGLNSFPGLAHRMEGVTRIGKVLFVNDSKATNADAAEKALASFERIYWIAGGKAKTGGITSLEPYFPRIAKAYLIGAAAEEFAATLAGKVETVMAGTMDVAVAAAAQDAARDGAAEPVVLLSPACASYDQYSNFEKRGDHFRSLVQALEGAKPLVEVK</sequence>
<dbReference type="InterPro" id="IPR005762">
    <property type="entry name" value="MurD"/>
</dbReference>
<dbReference type="Pfam" id="PF08245">
    <property type="entry name" value="Mur_ligase_M"/>
    <property type="match status" value="1"/>
</dbReference>
<dbReference type="Gene3D" id="3.40.50.720">
    <property type="entry name" value="NAD(P)-binding Rossmann-like Domain"/>
    <property type="match status" value="1"/>
</dbReference>
<dbReference type="Pfam" id="PF02875">
    <property type="entry name" value="Mur_ligase_C"/>
    <property type="match status" value="1"/>
</dbReference>
<dbReference type="InterPro" id="IPR013221">
    <property type="entry name" value="Mur_ligase_cen"/>
</dbReference>
<keyword evidence="5 7" id="KW-0547">Nucleotide-binding</keyword>
<comment type="function">
    <text evidence="7 8">Cell wall formation. Catalyzes the addition of glutamate to the nucleotide precursor UDP-N-acetylmuramoyl-L-alanine (UMA).</text>
</comment>
<reference evidence="11 12" key="1">
    <citation type="submission" date="2024-06" db="EMBL/GenBank/DDBJ databases">
        <title>Sorghum-associated microbial communities from plants grown in Nebraska, USA.</title>
        <authorList>
            <person name="Schachtman D."/>
        </authorList>
    </citation>
    <scope>NUCLEOTIDE SEQUENCE [LARGE SCALE GENOMIC DNA]</scope>
    <source>
        <strain evidence="11 12">3207</strain>
    </source>
</reference>
<evidence type="ECO:0000259" key="10">
    <source>
        <dbReference type="Pfam" id="PF08245"/>
    </source>
</evidence>
<keyword evidence="7 8" id="KW-0961">Cell wall biogenesis/degradation</keyword>
<evidence type="ECO:0000256" key="4">
    <source>
        <dbReference type="ARBA" id="ARBA00022598"/>
    </source>
</evidence>
<dbReference type="SUPFAM" id="SSF53623">
    <property type="entry name" value="MurD-like peptide ligases, catalytic domain"/>
    <property type="match status" value="1"/>
</dbReference>
<evidence type="ECO:0000256" key="6">
    <source>
        <dbReference type="ARBA" id="ARBA00022840"/>
    </source>
</evidence>
<comment type="caution">
    <text evidence="11">The sequence shown here is derived from an EMBL/GenBank/DDBJ whole genome shotgun (WGS) entry which is preliminary data.</text>
</comment>
<dbReference type="EMBL" id="JBEPSM010000001">
    <property type="protein sequence ID" value="MET4633888.1"/>
    <property type="molecule type" value="Genomic_DNA"/>
</dbReference>
<keyword evidence="3 7" id="KW-0963">Cytoplasm</keyword>
<evidence type="ECO:0000256" key="2">
    <source>
        <dbReference type="ARBA" id="ARBA00004752"/>
    </source>
</evidence>
<dbReference type="InterPro" id="IPR036565">
    <property type="entry name" value="Mur-like_cat_sf"/>
</dbReference>
<protein>
    <recommendedName>
        <fullName evidence="7 8">UDP-N-acetylmuramoylalanine--D-glutamate ligase</fullName>
        <ecNumber evidence="7 8">6.3.2.9</ecNumber>
    </recommendedName>
    <alternativeName>
        <fullName evidence="7">D-glutamic acid-adding enzyme</fullName>
    </alternativeName>
    <alternativeName>
        <fullName evidence="7">UDP-N-acetylmuramoyl-L-alanyl-D-glutamate synthetase</fullName>
    </alternativeName>
</protein>
<keyword evidence="7 8" id="KW-0131">Cell cycle</keyword>
<dbReference type="Proteomes" id="UP001549321">
    <property type="component" value="Unassembled WGS sequence"/>
</dbReference>
<dbReference type="HAMAP" id="MF_00639">
    <property type="entry name" value="MurD"/>
    <property type="match status" value="1"/>
</dbReference>
<proteinExistence type="inferred from homology"/>
<evidence type="ECO:0000256" key="3">
    <source>
        <dbReference type="ARBA" id="ARBA00022490"/>
    </source>
</evidence>
<evidence type="ECO:0000313" key="12">
    <source>
        <dbReference type="Proteomes" id="UP001549321"/>
    </source>
</evidence>
<dbReference type="Gene3D" id="3.90.190.20">
    <property type="entry name" value="Mur ligase, C-terminal domain"/>
    <property type="match status" value="1"/>
</dbReference>
<dbReference type="PANTHER" id="PTHR43692">
    <property type="entry name" value="UDP-N-ACETYLMURAMOYLALANINE--D-GLUTAMATE LIGASE"/>
    <property type="match status" value="1"/>
</dbReference>
<feature type="domain" description="Mur ligase central" evidence="10">
    <location>
        <begin position="119"/>
        <end position="297"/>
    </location>
</feature>
<comment type="pathway">
    <text evidence="2 7 8">Cell wall biogenesis; peptidoglycan biosynthesis.</text>
</comment>
<dbReference type="NCBIfam" id="TIGR01087">
    <property type="entry name" value="murD"/>
    <property type="match status" value="1"/>
</dbReference>
<evidence type="ECO:0000256" key="1">
    <source>
        <dbReference type="ARBA" id="ARBA00004496"/>
    </source>
</evidence>
<accession>A0ABV2QXY0</accession>
<gene>
    <name evidence="7" type="primary">murD</name>
    <name evidence="11" type="ORF">ABIE08_001801</name>
</gene>
<dbReference type="SUPFAM" id="SSF53244">
    <property type="entry name" value="MurD-like peptide ligases, peptide-binding domain"/>
    <property type="match status" value="1"/>
</dbReference>
<dbReference type="EC" id="6.3.2.9" evidence="7 8"/>
<evidence type="ECO:0000313" key="11">
    <source>
        <dbReference type="EMBL" id="MET4633888.1"/>
    </source>
</evidence>
<organism evidence="11 12">
    <name type="scientific">Kaistia defluvii</name>
    <dbReference type="NCBI Taxonomy" id="410841"/>
    <lineage>
        <taxon>Bacteria</taxon>
        <taxon>Pseudomonadati</taxon>
        <taxon>Pseudomonadota</taxon>
        <taxon>Alphaproteobacteria</taxon>
        <taxon>Hyphomicrobiales</taxon>
        <taxon>Kaistiaceae</taxon>
        <taxon>Kaistia</taxon>
    </lineage>
</organism>
<keyword evidence="6 7" id="KW-0067">ATP-binding</keyword>
<feature type="domain" description="Mur ligase C-terminal" evidence="9">
    <location>
        <begin position="319"/>
        <end position="433"/>
    </location>
</feature>
<dbReference type="InterPro" id="IPR036615">
    <property type="entry name" value="Mur_ligase_C_dom_sf"/>
</dbReference>
<name>A0ABV2QXY0_9HYPH</name>
<keyword evidence="4 7" id="KW-0436">Ligase</keyword>
<keyword evidence="7 8" id="KW-0573">Peptidoglycan synthesis</keyword>
<dbReference type="GO" id="GO:0008764">
    <property type="term" value="F:UDP-N-acetylmuramoylalanine-D-glutamate ligase activity"/>
    <property type="evidence" value="ECO:0007669"/>
    <property type="project" value="UniProtKB-EC"/>
</dbReference>
<evidence type="ECO:0000256" key="5">
    <source>
        <dbReference type="ARBA" id="ARBA00022741"/>
    </source>
</evidence>
<feature type="binding site" evidence="7">
    <location>
        <begin position="121"/>
        <end position="127"/>
    </location>
    <ligand>
        <name>ATP</name>
        <dbReference type="ChEBI" id="CHEBI:30616"/>
    </ligand>
</feature>